<evidence type="ECO:0000256" key="1">
    <source>
        <dbReference type="SAM" id="MobiDB-lite"/>
    </source>
</evidence>
<dbReference type="AlphaFoldDB" id="A0A438BM46"/>
<dbReference type="EMBL" id="QGNW01002723">
    <property type="protein sequence ID" value="RVW12023.1"/>
    <property type="molecule type" value="Genomic_DNA"/>
</dbReference>
<reference evidence="3 4" key="1">
    <citation type="journal article" date="2018" name="PLoS Genet.">
        <title>Population sequencing reveals clonal diversity and ancestral inbreeding in the grapevine cultivar Chardonnay.</title>
        <authorList>
            <person name="Roach M.J."/>
            <person name="Johnson D.L."/>
            <person name="Bohlmann J."/>
            <person name="van Vuuren H.J."/>
            <person name="Jones S.J."/>
            <person name="Pretorius I.S."/>
            <person name="Schmidt S.A."/>
            <person name="Borneman A.R."/>
        </authorList>
    </citation>
    <scope>NUCLEOTIDE SEQUENCE [LARGE SCALE GENOMIC DNA]</scope>
    <source>
        <strain evidence="4">cv. Chardonnay</strain>
        <tissue evidence="3">Leaf</tissue>
    </source>
</reference>
<feature type="region of interest" description="Disordered" evidence="1">
    <location>
        <begin position="421"/>
        <end position="481"/>
    </location>
</feature>
<dbReference type="Proteomes" id="UP000288805">
    <property type="component" value="Unassembled WGS sequence"/>
</dbReference>
<evidence type="ECO:0000313" key="3">
    <source>
        <dbReference type="EMBL" id="RVW12023.1"/>
    </source>
</evidence>
<comment type="caution">
    <text evidence="3">The sequence shown here is derived from an EMBL/GenBank/DDBJ whole genome shotgun (WGS) entry which is preliminary data.</text>
</comment>
<organism evidence="3 4">
    <name type="scientific">Vitis vinifera</name>
    <name type="common">Grape</name>
    <dbReference type="NCBI Taxonomy" id="29760"/>
    <lineage>
        <taxon>Eukaryota</taxon>
        <taxon>Viridiplantae</taxon>
        <taxon>Streptophyta</taxon>
        <taxon>Embryophyta</taxon>
        <taxon>Tracheophyta</taxon>
        <taxon>Spermatophyta</taxon>
        <taxon>Magnoliopsida</taxon>
        <taxon>eudicotyledons</taxon>
        <taxon>Gunneridae</taxon>
        <taxon>Pentapetalae</taxon>
        <taxon>rosids</taxon>
        <taxon>Vitales</taxon>
        <taxon>Vitaceae</taxon>
        <taxon>Viteae</taxon>
        <taxon>Vitis</taxon>
    </lineage>
</organism>
<feature type="chain" id="PRO_5019012786" evidence="2">
    <location>
        <begin position="18"/>
        <end position="481"/>
    </location>
</feature>
<accession>A0A438BM46</accession>
<gene>
    <name evidence="3" type="ORF">CK203_087288</name>
</gene>
<sequence length="481" mass="53969">MPHWGIFPHCFLTVWHSGPPLFTVSTSRVIIITSQFRHSEPSLVFRSTFGVVITPRFDVQSHHHHLSVSAFRAIIGFQIDIQSRILEPSSVFRSTFRVASSVLTFRAIVTSSLAFRAIITIFSVAFRAIIASQVTTPGVHIHWHCTSYLQGLAFVLGFSHFVTGVCRIFISYSKVVQSLLIFDVDLLGHFWRHLRESVGPWCKLRGVLRRAFLLELEPCVHLRLMGGGLGQRSAADGRKQRLACWGREEQKKKGKRKKKRGIRQLEWACQRGRRRDGASLRNSVFPEYEAVKGNESMGYYPADPLTLRGSAVPATPLRLHHHLQLLPTTNTSFSSLNHHLHFPPACMELHVHGHLPLHLHFSLFLSNTEPTTCTIIQTAISVTTQTAIRFVFCHHGKRFSEALPPRQCVPAILGRSVQRGFPRRHHSSISSSRALRSRADSPRRRHAVRHALLRPGGRPRQSSATATTPLDAAGGRGSFGG</sequence>
<feature type="signal peptide" evidence="2">
    <location>
        <begin position="1"/>
        <end position="17"/>
    </location>
</feature>
<keyword evidence="2" id="KW-0732">Signal</keyword>
<protein>
    <submittedName>
        <fullName evidence="3">Uncharacterized protein</fullName>
    </submittedName>
</protein>
<evidence type="ECO:0000256" key="2">
    <source>
        <dbReference type="SAM" id="SignalP"/>
    </source>
</evidence>
<name>A0A438BM46_VITVI</name>
<proteinExistence type="predicted"/>
<feature type="compositionally biased region" description="Basic residues" evidence="1">
    <location>
        <begin position="443"/>
        <end position="452"/>
    </location>
</feature>
<evidence type="ECO:0000313" key="4">
    <source>
        <dbReference type="Proteomes" id="UP000288805"/>
    </source>
</evidence>